<dbReference type="EC" id="5.6.2.4" evidence="7"/>
<dbReference type="SUPFAM" id="SSF52540">
    <property type="entry name" value="P-loop containing nucleoside triphosphate hydrolases"/>
    <property type="match status" value="1"/>
</dbReference>
<evidence type="ECO:0000256" key="8">
    <source>
        <dbReference type="ARBA" id="ARBA00034923"/>
    </source>
</evidence>
<keyword evidence="4 10" id="KW-0067">ATP-binding</keyword>
<dbReference type="GO" id="GO:0000725">
    <property type="term" value="P:recombinational repair"/>
    <property type="evidence" value="ECO:0007669"/>
    <property type="project" value="TreeGrafter"/>
</dbReference>
<dbReference type="CDD" id="cd17932">
    <property type="entry name" value="DEXQc_UvrD"/>
    <property type="match status" value="1"/>
</dbReference>
<dbReference type="InterPro" id="IPR014016">
    <property type="entry name" value="UvrD-like_ATP-bd"/>
</dbReference>
<organism evidence="12 13">
    <name type="scientific">Vibrio splendidus 12E03</name>
    <dbReference type="NCBI Taxonomy" id="1191305"/>
    <lineage>
        <taxon>Bacteria</taxon>
        <taxon>Pseudomonadati</taxon>
        <taxon>Pseudomonadota</taxon>
        <taxon>Gammaproteobacteria</taxon>
        <taxon>Vibrionales</taxon>
        <taxon>Vibrionaceae</taxon>
        <taxon>Vibrio</taxon>
    </lineage>
</organism>
<dbReference type="PANTHER" id="PTHR11070:SF2">
    <property type="entry name" value="ATP-DEPENDENT DNA HELICASE SRS2"/>
    <property type="match status" value="1"/>
</dbReference>
<feature type="non-terminal residue" evidence="12">
    <location>
        <position position="607"/>
    </location>
</feature>
<comment type="caution">
    <text evidence="12">The sequence shown here is derived from an EMBL/GenBank/DDBJ whole genome shotgun (WGS) entry which is preliminary data.</text>
</comment>
<evidence type="ECO:0000256" key="6">
    <source>
        <dbReference type="ARBA" id="ARBA00034617"/>
    </source>
</evidence>
<dbReference type="GO" id="GO:0003677">
    <property type="term" value="F:DNA binding"/>
    <property type="evidence" value="ECO:0007669"/>
    <property type="project" value="InterPro"/>
</dbReference>
<evidence type="ECO:0000313" key="13">
    <source>
        <dbReference type="Proteomes" id="UP000094802"/>
    </source>
</evidence>
<evidence type="ECO:0000256" key="10">
    <source>
        <dbReference type="PROSITE-ProRule" id="PRU00560"/>
    </source>
</evidence>
<dbReference type="Proteomes" id="UP000094802">
    <property type="component" value="Unassembled WGS sequence"/>
</dbReference>
<dbReference type="GO" id="GO:0005524">
    <property type="term" value="F:ATP binding"/>
    <property type="evidence" value="ECO:0007669"/>
    <property type="project" value="UniProtKB-UniRule"/>
</dbReference>
<reference evidence="12 13" key="1">
    <citation type="journal article" date="2012" name="Science">
        <title>Ecological populations of bacteria act as socially cohesive units of antibiotic production and resistance.</title>
        <authorList>
            <person name="Cordero O.X."/>
            <person name="Wildschutte H."/>
            <person name="Kirkup B."/>
            <person name="Proehl S."/>
            <person name="Ngo L."/>
            <person name="Hussain F."/>
            <person name="Le Roux F."/>
            <person name="Mincer T."/>
            <person name="Polz M.F."/>
        </authorList>
    </citation>
    <scope>NUCLEOTIDE SEQUENCE [LARGE SCALE GENOMIC DNA]</scope>
    <source>
        <strain evidence="12 13">12E03</strain>
    </source>
</reference>
<dbReference type="PROSITE" id="PS51198">
    <property type="entry name" value="UVRD_HELICASE_ATP_BIND"/>
    <property type="match status" value="1"/>
</dbReference>
<dbReference type="Pfam" id="PF13361">
    <property type="entry name" value="UvrD_C"/>
    <property type="match status" value="1"/>
</dbReference>
<comment type="catalytic activity">
    <reaction evidence="9">
        <text>ATP + H2O = ADP + phosphate + H(+)</text>
        <dbReference type="Rhea" id="RHEA:13065"/>
        <dbReference type="ChEBI" id="CHEBI:15377"/>
        <dbReference type="ChEBI" id="CHEBI:15378"/>
        <dbReference type="ChEBI" id="CHEBI:30616"/>
        <dbReference type="ChEBI" id="CHEBI:43474"/>
        <dbReference type="ChEBI" id="CHEBI:456216"/>
        <dbReference type="EC" id="5.6.2.4"/>
    </reaction>
</comment>
<protein>
    <recommendedName>
        <fullName evidence="7">DNA 3'-5' helicase</fullName>
        <ecNumber evidence="7">5.6.2.4</ecNumber>
    </recommendedName>
    <alternativeName>
        <fullName evidence="8">DNA 3'-5' helicase II</fullName>
    </alternativeName>
</protein>
<comment type="catalytic activity">
    <reaction evidence="6">
        <text>Couples ATP hydrolysis with the unwinding of duplex DNA by translocating in the 3'-5' direction.</text>
        <dbReference type="EC" id="5.6.2.4"/>
    </reaction>
</comment>
<feature type="binding site" evidence="10">
    <location>
        <begin position="27"/>
        <end position="34"/>
    </location>
    <ligand>
        <name>ATP</name>
        <dbReference type="ChEBI" id="CHEBI:30616"/>
    </ligand>
</feature>
<dbReference type="InterPro" id="IPR000212">
    <property type="entry name" value="DNA_helicase_UvrD/REP"/>
</dbReference>
<keyword evidence="5" id="KW-0413">Isomerase</keyword>
<dbReference type="InterPro" id="IPR027417">
    <property type="entry name" value="P-loop_NTPase"/>
</dbReference>
<evidence type="ECO:0000256" key="7">
    <source>
        <dbReference type="ARBA" id="ARBA00034808"/>
    </source>
</evidence>
<feature type="domain" description="UvrD-like helicase ATP-binding" evidence="11">
    <location>
        <begin position="6"/>
        <end position="279"/>
    </location>
</feature>
<evidence type="ECO:0000259" key="11">
    <source>
        <dbReference type="PROSITE" id="PS51198"/>
    </source>
</evidence>
<keyword evidence="3 10" id="KW-0347">Helicase</keyword>
<evidence type="ECO:0000256" key="3">
    <source>
        <dbReference type="ARBA" id="ARBA00022806"/>
    </source>
</evidence>
<dbReference type="EMBL" id="AJZD02000360">
    <property type="protein sequence ID" value="OEF84851.1"/>
    <property type="molecule type" value="Genomic_DNA"/>
</dbReference>
<evidence type="ECO:0000256" key="9">
    <source>
        <dbReference type="ARBA" id="ARBA00048988"/>
    </source>
</evidence>
<proteinExistence type="predicted"/>
<evidence type="ECO:0000313" key="12">
    <source>
        <dbReference type="EMBL" id="OEF84851.1"/>
    </source>
</evidence>
<evidence type="ECO:0000256" key="5">
    <source>
        <dbReference type="ARBA" id="ARBA00023235"/>
    </source>
</evidence>
<keyword evidence="2 10" id="KW-0378">Hydrolase</keyword>
<dbReference type="Pfam" id="PF00580">
    <property type="entry name" value="UvrD-helicase"/>
    <property type="match status" value="1"/>
</dbReference>
<dbReference type="Gene3D" id="3.40.50.300">
    <property type="entry name" value="P-loop containing nucleotide triphosphate hydrolases"/>
    <property type="match status" value="3"/>
</dbReference>
<keyword evidence="1 10" id="KW-0547">Nucleotide-binding</keyword>
<accession>A0A1E5FAN2</accession>
<evidence type="ECO:0000256" key="4">
    <source>
        <dbReference type="ARBA" id="ARBA00022840"/>
    </source>
</evidence>
<evidence type="ECO:0000256" key="2">
    <source>
        <dbReference type="ARBA" id="ARBA00022801"/>
    </source>
</evidence>
<gene>
    <name evidence="12" type="ORF">A142_13660</name>
</gene>
<dbReference type="AlphaFoldDB" id="A0A1E5FAN2"/>
<dbReference type="PANTHER" id="PTHR11070">
    <property type="entry name" value="UVRD / RECB / PCRA DNA HELICASE FAMILY MEMBER"/>
    <property type="match status" value="1"/>
</dbReference>
<dbReference type="InterPro" id="IPR014017">
    <property type="entry name" value="DNA_helicase_UvrD-like_C"/>
</dbReference>
<dbReference type="RefSeq" id="WP_069591582.1">
    <property type="nucleotide sequence ID" value="NZ_AJZD02000360.1"/>
</dbReference>
<sequence>MFVWDRDDLNDEQVDAIRQPGNVFLEACPGSGKTRTLTYKIALELSNLTDTKKWIVAITYTNRAADEIRERIELLGVGTSQLWIGTIHAFCLEWIIKPYGIYHYKLQNGFKVINSYDSEELITNICTGLRPRYKITYYQCSHFYTPRGINITGNGGSLANSVLEAYHQHLAENHQIDFEQILYFSYELLSNKVAIPKILSNLFAYVFIDEYQDTKEIQYSIVASIMRANPSKVNTFIVGDPNQAIYTSLGGYAISHTELESLTEATFTPMSLDKNYRSSSRIIEYYRNYNVSPSATSATSAEGSEKDYQSTITYDQITHKDDLVEQVSRYIEHNIDNCNIKESEICVIAPWWTHLAALTRNLVHRLPQYSFDGPGLVPFSRDIENFWYKLTRIILTEPSPSMYVKRLRWASEILYDLEIAMVDIESITSKDLLKSLNSISIDREDGIAYLRTFFDELFDILGIDYSLYPMLQEHYESFFSSTEDRISRLRRDSEEFATDIDAFRRAFKPRSGIKVSTIHGVKGGEYDAVISFGLLEGLVPNFNDSSEESAKKLLYVIGSRARKNLHLISEKGRMTGFHPNQTERTSTEVLRCITYSYVHISENSDQS</sequence>
<evidence type="ECO:0000256" key="1">
    <source>
        <dbReference type="ARBA" id="ARBA00022741"/>
    </source>
</evidence>
<dbReference type="OrthoDB" id="1100019at2"/>
<name>A0A1E5FAN2_VIBSP</name>
<dbReference type="GO" id="GO:0043138">
    <property type="term" value="F:3'-5' DNA helicase activity"/>
    <property type="evidence" value="ECO:0007669"/>
    <property type="project" value="UniProtKB-EC"/>
</dbReference>
<dbReference type="GO" id="GO:0016787">
    <property type="term" value="F:hydrolase activity"/>
    <property type="evidence" value="ECO:0007669"/>
    <property type="project" value="UniProtKB-UniRule"/>
</dbReference>